<dbReference type="GO" id="GO:0005096">
    <property type="term" value="F:GTPase activator activity"/>
    <property type="evidence" value="ECO:0007669"/>
    <property type="project" value="UniProtKB-KW"/>
</dbReference>
<comment type="caution">
    <text evidence="5">The sequence shown here is derived from an EMBL/GenBank/DDBJ whole genome shotgun (WGS) entry which is preliminary data.</text>
</comment>
<feature type="domain" description="Ras-GAP" evidence="4">
    <location>
        <begin position="331"/>
        <end position="531"/>
    </location>
</feature>
<dbReference type="InterPro" id="IPR000008">
    <property type="entry name" value="C2_dom"/>
</dbReference>
<dbReference type="PANTHER" id="PTHR10194">
    <property type="entry name" value="RAS GTPASE-ACTIVATING PROTEINS"/>
    <property type="match status" value="1"/>
</dbReference>
<dbReference type="SUPFAM" id="SSF50729">
    <property type="entry name" value="PH domain-like"/>
    <property type="match status" value="1"/>
</dbReference>
<dbReference type="PROSITE" id="PS50003">
    <property type="entry name" value="PH_DOMAIN"/>
    <property type="match status" value="1"/>
</dbReference>
<dbReference type="SUPFAM" id="SSF49562">
    <property type="entry name" value="C2 domain (Calcium/lipid-binding domain, CaLB)"/>
    <property type="match status" value="1"/>
</dbReference>
<reference evidence="5" key="1">
    <citation type="submission" date="2022-07" db="EMBL/GenBank/DDBJ databases">
        <title>Phylogenomic reconstructions and comparative analyses of Kickxellomycotina fungi.</title>
        <authorList>
            <person name="Reynolds N.K."/>
            <person name="Stajich J.E."/>
            <person name="Barry K."/>
            <person name="Grigoriev I.V."/>
            <person name="Crous P."/>
            <person name="Smith M.E."/>
        </authorList>
    </citation>
    <scope>NUCLEOTIDE SEQUENCE</scope>
    <source>
        <strain evidence="5">RSA 1196</strain>
    </source>
</reference>
<dbReference type="InterPro" id="IPR001936">
    <property type="entry name" value="RasGAP_dom"/>
</dbReference>
<dbReference type="OrthoDB" id="775356at2759"/>
<protein>
    <submittedName>
        <fullName evidence="5">Uncharacterized protein</fullName>
    </submittedName>
</protein>
<dbReference type="CDD" id="cd05137">
    <property type="entry name" value="RasGAP_CLA2_BUD2"/>
    <property type="match status" value="1"/>
</dbReference>
<dbReference type="Gene3D" id="2.30.29.30">
    <property type="entry name" value="Pleckstrin-homology domain (PH domain)/Phosphotyrosine-binding domain (PTB)"/>
    <property type="match status" value="1"/>
</dbReference>
<dbReference type="PROSITE" id="PS00509">
    <property type="entry name" value="RAS_GTPASE_ACTIV_1"/>
    <property type="match status" value="1"/>
</dbReference>
<dbReference type="Pfam" id="PF00169">
    <property type="entry name" value="PH"/>
    <property type="match status" value="1"/>
</dbReference>
<sequence length="675" mass="76420">MPSDGSNEFTLEYLKGSAIKAGKLLIRGKKGKTGKNWQIQKKGKGNGEWLAVAATVKPESGEWILSLYNNTSCKELDTVSLGTLTRNDVQIDDETLFDKRYCFQLRTTLQGTYYFSVDSAHERNLWLGALKTVLKPEMFGPIEYSPTESVLHFRVCRTFWIRVMDTKDIPGGSHYCHIYLDDVLRAKTSTKAPKSSSQWREDFLFTDLPNFTSGVAVTVYAQNKMTKDTAHGQVFVPIPTLRRGEIYDGWYPVLAHSQDARGSTILNSLIPGALLGDQSQAHPIRQSGNLRLKLRYDEVLILPSVDYFRLQKLLLDYQNNLIFDLSDVAKNLEWLSETLLKVFLTKNRVVDWFEYLARKEVEGTDDHNILFRGNSVFTKSLDAYMKIVGLSYVEDTIGTLIRNICQYNVACEVDPAKIHHEVDMNAQWKILLLYVRILWSSIEQSKPRCPSELRIVFTKLRSIIEEKFGNFVDTSSISPARYTCVSGFFFLRLICPAILSPKLYGLVKENPGPKVLRTLTLLAKSVQCLANLSEFGVKEPYMSPMNEFVMENSPALMEFIDFIATSDKDDDPTSDSISLPDSKVQSLAHAQDFHSPVAPYLVDVDKECAALAFFITRHRQELLAAEQVPETLHCKPGMLTTLVEECELIDRKSRACWTSGFMNVSRPPSIYSSST</sequence>
<evidence type="ECO:0000313" key="6">
    <source>
        <dbReference type="Proteomes" id="UP001150925"/>
    </source>
</evidence>
<dbReference type="PROSITE" id="PS50004">
    <property type="entry name" value="C2"/>
    <property type="match status" value="1"/>
</dbReference>
<name>A0A9W8AVI6_9FUNG</name>
<dbReference type="PROSITE" id="PS50018">
    <property type="entry name" value="RAS_GTPASE_ACTIV_2"/>
    <property type="match status" value="1"/>
</dbReference>
<dbReference type="Pfam" id="PF00168">
    <property type="entry name" value="C2"/>
    <property type="match status" value="1"/>
</dbReference>
<dbReference type="EMBL" id="JANBPY010000546">
    <property type="protein sequence ID" value="KAJ1966024.1"/>
    <property type="molecule type" value="Genomic_DNA"/>
</dbReference>
<dbReference type="InterPro" id="IPR011993">
    <property type="entry name" value="PH-like_dom_sf"/>
</dbReference>
<dbReference type="InterPro" id="IPR001849">
    <property type="entry name" value="PH_domain"/>
</dbReference>
<gene>
    <name evidence="5" type="ORF">IWQ62_002524</name>
</gene>
<keyword evidence="1" id="KW-0343">GTPase activation</keyword>
<dbReference type="CDD" id="cd00821">
    <property type="entry name" value="PH"/>
    <property type="match status" value="1"/>
</dbReference>
<evidence type="ECO:0000256" key="1">
    <source>
        <dbReference type="ARBA" id="ARBA00022468"/>
    </source>
</evidence>
<dbReference type="SMART" id="SM00323">
    <property type="entry name" value="RasGAP"/>
    <property type="match status" value="1"/>
</dbReference>
<dbReference type="InterPro" id="IPR008936">
    <property type="entry name" value="Rho_GTPase_activation_prot"/>
</dbReference>
<evidence type="ECO:0000259" key="2">
    <source>
        <dbReference type="PROSITE" id="PS50003"/>
    </source>
</evidence>
<proteinExistence type="predicted"/>
<feature type="domain" description="C2" evidence="3">
    <location>
        <begin position="134"/>
        <end position="251"/>
    </location>
</feature>
<dbReference type="InterPro" id="IPR023152">
    <property type="entry name" value="RasGAP_CS"/>
</dbReference>
<dbReference type="Gene3D" id="1.10.506.10">
    <property type="entry name" value="GTPase Activation - p120gap, domain 1"/>
    <property type="match status" value="2"/>
</dbReference>
<dbReference type="Pfam" id="PF00616">
    <property type="entry name" value="RasGAP"/>
    <property type="match status" value="2"/>
</dbReference>
<dbReference type="SUPFAM" id="SSF48350">
    <property type="entry name" value="GTPase activation domain, GAP"/>
    <property type="match status" value="1"/>
</dbReference>
<dbReference type="Gene3D" id="2.60.40.150">
    <property type="entry name" value="C2 domain"/>
    <property type="match status" value="1"/>
</dbReference>
<evidence type="ECO:0000259" key="4">
    <source>
        <dbReference type="PROSITE" id="PS50018"/>
    </source>
</evidence>
<dbReference type="PANTHER" id="PTHR10194:SF60">
    <property type="entry name" value="RAS GTPASE-ACTIVATING PROTEIN RASKOL"/>
    <property type="match status" value="1"/>
</dbReference>
<feature type="domain" description="PH" evidence="2">
    <location>
        <begin position="17"/>
        <end position="135"/>
    </location>
</feature>
<dbReference type="InterPro" id="IPR035892">
    <property type="entry name" value="C2_domain_sf"/>
</dbReference>
<dbReference type="InterPro" id="IPR039360">
    <property type="entry name" value="Ras_GTPase"/>
</dbReference>
<evidence type="ECO:0000313" key="5">
    <source>
        <dbReference type="EMBL" id="KAJ1966024.1"/>
    </source>
</evidence>
<keyword evidence="6" id="KW-1185">Reference proteome</keyword>
<evidence type="ECO:0000259" key="3">
    <source>
        <dbReference type="PROSITE" id="PS50004"/>
    </source>
</evidence>
<organism evidence="5 6">
    <name type="scientific">Dispira parvispora</name>
    <dbReference type="NCBI Taxonomy" id="1520584"/>
    <lineage>
        <taxon>Eukaryota</taxon>
        <taxon>Fungi</taxon>
        <taxon>Fungi incertae sedis</taxon>
        <taxon>Zoopagomycota</taxon>
        <taxon>Kickxellomycotina</taxon>
        <taxon>Dimargaritomycetes</taxon>
        <taxon>Dimargaritales</taxon>
        <taxon>Dimargaritaceae</taxon>
        <taxon>Dispira</taxon>
    </lineage>
</organism>
<accession>A0A9W8AVI6</accession>
<dbReference type="AlphaFoldDB" id="A0A9W8AVI6"/>
<dbReference type="Proteomes" id="UP001150925">
    <property type="component" value="Unassembled WGS sequence"/>
</dbReference>